<evidence type="ECO:0000259" key="3">
    <source>
        <dbReference type="SMART" id="SM00458"/>
    </source>
</evidence>
<dbReference type="EMBL" id="JAYKLX010000013">
    <property type="protein sequence ID" value="MEB3348294.1"/>
    <property type="molecule type" value="Genomic_DNA"/>
</dbReference>
<dbReference type="Pfam" id="PF18962">
    <property type="entry name" value="Por_Secre_tail"/>
    <property type="match status" value="1"/>
</dbReference>
<feature type="domain" description="Ricin B lectin" evidence="3">
    <location>
        <begin position="636"/>
        <end position="767"/>
    </location>
</feature>
<proteinExistence type="predicted"/>
<dbReference type="InterPro" id="IPR026444">
    <property type="entry name" value="Secre_tail"/>
</dbReference>
<dbReference type="Proteomes" id="UP001327027">
    <property type="component" value="Unassembled WGS sequence"/>
</dbReference>
<dbReference type="Gene3D" id="2.80.10.50">
    <property type="match status" value="1"/>
</dbReference>
<feature type="chain" id="PRO_5045372684" evidence="2">
    <location>
        <begin position="19"/>
        <end position="857"/>
    </location>
</feature>
<dbReference type="InterPro" id="IPR000772">
    <property type="entry name" value="Ricin_B_lectin"/>
</dbReference>
<dbReference type="PANTHER" id="PTHR37398:SF3">
    <property type="entry name" value="GLYCOSIDE HYDROLASE FAMILY 5 DOMAIN-CONTAINING PROTEIN"/>
    <property type="match status" value="1"/>
</dbReference>
<evidence type="ECO:0000313" key="5">
    <source>
        <dbReference type="Proteomes" id="UP001327027"/>
    </source>
</evidence>
<dbReference type="Pfam" id="PF14200">
    <property type="entry name" value="RicinB_lectin_2"/>
    <property type="match status" value="1"/>
</dbReference>
<dbReference type="PANTHER" id="PTHR37398">
    <property type="entry name" value="ENDO-BETA-1,4-MANNANASE"/>
    <property type="match status" value="1"/>
</dbReference>
<dbReference type="SUPFAM" id="SSF51445">
    <property type="entry name" value="(Trans)glycosidases"/>
    <property type="match status" value="1"/>
</dbReference>
<comment type="caution">
    <text evidence="4">The sequence shown here is derived from an EMBL/GenBank/DDBJ whole genome shotgun (WGS) entry which is preliminary data.</text>
</comment>
<evidence type="ECO:0000256" key="2">
    <source>
        <dbReference type="SAM" id="SignalP"/>
    </source>
</evidence>
<reference evidence="4 5" key="1">
    <citation type="journal article" date="2013" name="Int. J. Syst. Evol. Microbiol.">
        <title>Aquimarina gracilis sp. nov., isolated from the gut microflora of a mussel, Mytilus coruscus, and emended description of Aquimarina spongiae.</title>
        <authorList>
            <person name="Park S.C."/>
            <person name="Choe H.N."/>
            <person name="Baik K.S."/>
            <person name="Seong C.N."/>
        </authorList>
    </citation>
    <scope>NUCLEOTIDE SEQUENCE [LARGE SCALE GENOMIC DNA]</scope>
    <source>
        <strain evidence="4 5">PSC32</strain>
    </source>
</reference>
<dbReference type="Gene3D" id="3.20.20.80">
    <property type="entry name" value="Glycosidases"/>
    <property type="match status" value="1"/>
</dbReference>
<gene>
    <name evidence="4" type="ORF">U6A24_22645</name>
</gene>
<sequence length="857" mass="98251">MKKLITLICLIFSVHAFAQRSQKPWDNYPNYKEDFQKINQDRSNLEYLKTYFEKTNQNQKVTLKDKPKQTKGVDGISFINGINLAWIEYGRDVGVDPFFSSNQYHPDLDKFAEVMDFVKQQGGNVVRWWYHTNGSTNPVFDSDQKVTQNPLFFHEDVKKILDLAQEKGLKVQICLWSFDMLKDQWGVDAFANKKLLTQDTYTRAYIDNALLPLVNYIGNHSALFAWEIFNEPEGMTNEYASHWPGFKEKVTMQDIQRFVNKTAGAIRRAQPNVKITNGALGFLTNVEDSSKGFWNAYSDANLIFQGNDDQGYLDFYNIHYYNWARSKGSPFHNDYDANKIDKQAIIGEYYPDNLFFNQQGGDSDHNLNTIPAVDLGTTLVDRKWAGSLVWSWTDRSSANERNRMATIIKNVSDHSDHEIIEEVAFNNASDVIQSQISYTFNIDYSAAEDREIVVEFWAPDRWLGENTSRVTKGEGTQSITVTLSNPPTPGSGFFYKAYIRPVGTTWQEAIHRVEYRDVLVIDAINDEVAFVNPLLSLAPQNSYEFIIDYTATTDREIVVEFWASDRWLGEKVEQVSSGTGRKNVIVSLESIPEQGDGYFYKAYIRPVGTTWQEAIYRVEFTGVTVGPLQLIEDGTYYIVSPISNQRLISRWWENYNARMYAARDGNNQKWTLKHLGDNVYTIQDEAYNRYLEVRDAGCNNRANVMSWTSANDDHQKWKIVAVDDGYFVFKPMHCLEKALDREGGFNNANVQLWSFDSSNFNQKWKIVPSSDSKIKEGISGTDKLEENLKLYPNPATEYVNISGIKKGDKIIISDLLGKVVKTSIANQEEERISIIDLEAGYYNIMISGRPNKILIKG</sequence>
<dbReference type="RefSeq" id="WP_324182317.1">
    <property type="nucleotide sequence ID" value="NZ_BAABAW010000006.1"/>
</dbReference>
<dbReference type="SMART" id="SM00458">
    <property type="entry name" value="RICIN"/>
    <property type="match status" value="1"/>
</dbReference>
<accession>A0ABU6A291</accession>
<protein>
    <submittedName>
        <fullName evidence="4">RICIN domain-containing protein</fullName>
    </submittedName>
</protein>
<evidence type="ECO:0000256" key="1">
    <source>
        <dbReference type="ARBA" id="ARBA00022729"/>
    </source>
</evidence>
<name>A0ABU6A291_9FLAO</name>
<feature type="signal peptide" evidence="2">
    <location>
        <begin position="1"/>
        <end position="18"/>
    </location>
</feature>
<dbReference type="NCBIfam" id="TIGR04183">
    <property type="entry name" value="Por_Secre_tail"/>
    <property type="match status" value="1"/>
</dbReference>
<dbReference type="InterPro" id="IPR017853">
    <property type="entry name" value="GH"/>
</dbReference>
<evidence type="ECO:0000313" key="4">
    <source>
        <dbReference type="EMBL" id="MEB3348294.1"/>
    </source>
</evidence>
<keyword evidence="5" id="KW-1185">Reference proteome</keyword>
<dbReference type="PROSITE" id="PS50231">
    <property type="entry name" value="RICIN_B_LECTIN"/>
    <property type="match status" value="1"/>
</dbReference>
<organism evidence="4 5">
    <name type="scientific">Aquimarina gracilis</name>
    <dbReference type="NCBI Taxonomy" id="874422"/>
    <lineage>
        <taxon>Bacteria</taxon>
        <taxon>Pseudomonadati</taxon>
        <taxon>Bacteroidota</taxon>
        <taxon>Flavobacteriia</taxon>
        <taxon>Flavobacteriales</taxon>
        <taxon>Flavobacteriaceae</taxon>
        <taxon>Aquimarina</taxon>
    </lineage>
</organism>
<dbReference type="SUPFAM" id="SSF50370">
    <property type="entry name" value="Ricin B-like lectins"/>
    <property type="match status" value="1"/>
</dbReference>
<keyword evidence="1 2" id="KW-0732">Signal</keyword>
<dbReference type="CDD" id="cd00161">
    <property type="entry name" value="beta-trefoil_Ricin-like"/>
    <property type="match status" value="1"/>
</dbReference>
<dbReference type="InterPro" id="IPR035992">
    <property type="entry name" value="Ricin_B-like_lectins"/>
</dbReference>